<feature type="DNA-binding region" description="H-T-H motif" evidence="4">
    <location>
        <begin position="35"/>
        <end position="54"/>
    </location>
</feature>
<dbReference type="PANTHER" id="PTHR30055">
    <property type="entry name" value="HTH-TYPE TRANSCRIPTIONAL REGULATOR RUTR"/>
    <property type="match status" value="1"/>
</dbReference>
<keyword evidence="2 4" id="KW-0238">DNA-binding</keyword>
<dbReference type="EMBL" id="BOMH01000038">
    <property type="protein sequence ID" value="GID67228.1"/>
    <property type="molecule type" value="Genomic_DNA"/>
</dbReference>
<dbReference type="PROSITE" id="PS01081">
    <property type="entry name" value="HTH_TETR_1"/>
    <property type="match status" value="1"/>
</dbReference>
<comment type="caution">
    <text evidence="6">The sequence shown here is derived from an EMBL/GenBank/DDBJ whole genome shotgun (WGS) entry which is preliminary data.</text>
</comment>
<dbReference type="Proteomes" id="UP000619479">
    <property type="component" value="Unassembled WGS sequence"/>
</dbReference>
<dbReference type="InterPro" id="IPR049484">
    <property type="entry name" value="Rv0078-like_C"/>
</dbReference>
<evidence type="ECO:0000256" key="2">
    <source>
        <dbReference type="ARBA" id="ARBA00023125"/>
    </source>
</evidence>
<dbReference type="RefSeq" id="WP_203744730.1">
    <property type="nucleotide sequence ID" value="NZ_BAAAUC010000004.1"/>
</dbReference>
<gene>
    <name evidence="6" type="ORF">Acy02nite_51090</name>
</gene>
<dbReference type="InterPro" id="IPR023772">
    <property type="entry name" value="DNA-bd_HTH_TetR-type_CS"/>
</dbReference>
<feature type="domain" description="HTH tetR-type" evidence="5">
    <location>
        <begin position="12"/>
        <end position="72"/>
    </location>
</feature>
<protein>
    <submittedName>
        <fullName evidence="6">TetR family transcriptional regulator</fullName>
    </submittedName>
</protein>
<evidence type="ECO:0000256" key="4">
    <source>
        <dbReference type="PROSITE-ProRule" id="PRU00335"/>
    </source>
</evidence>
<dbReference type="InterPro" id="IPR009057">
    <property type="entry name" value="Homeodomain-like_sf"/>
</dbReference>
<dbReference type="PROSITE" id="PS50977">
    <property type="entry name" value="HTH_TETR_2"/>
    <property type="match status" value="1"/>
</dbReference>
<dbReference type="InterPro" id="IPR050109">
    <property type="entry name" value="HTH-type_TetR-like_transc_reg"/>
</dbReference>
<dbReference type="PANTHER" id="PTHR30055:SF234">
    <property type="entry name" value="HTH-TYPE TRANSCRIPTIONAL REGULATOR BETI"/>
    <property type="match status" value="1"/>
</dbReference>
<dbReference type="PRINTS" id="PR00455">
    <property type="entry name" value="HTHTETR"/>
</dbReference>
<evidence type="ECO:0000259" key="5">
    <source>
        <dbReference type="PROSITE" id="PS50977"/>
    </source>
</evidence>
<keyword evidence="7" id="KW-1185">Reference proteome</keyword>
<evidence type="ECO:0000256" key="3">
    <source>
        <dbReference type="ARBA" id="ARBA00023163"/>
    </source>
</evidence>
<dbReference type="Pfam" id="PF00440">
    <property type="entry name" value="TetR_N"/>
    <property type="match status" value="1"/>
</dbReference>
<keyword evidence="3" id="KW-0804">Transcription</keyword>
<proteinExistence type="predicted"/>
<organism evidence="6 7">
    <name type="scientific">Actinoplanes cyaneus</name>
    <dbReference type="NCBI Taxonomy" id="52696"/>
    <lineage>
        <taxon>Bacteria</taxon>
        <taxon>Bacillati</taxon>
        <taxon>Actinomycetota</taxon>
        <taxon>Actinomycetes</taxon>
        <taxon>Micromonosporales</taxon>
        <taxon>Micromonosporaceae</taxon>
        <taxon>Actinoplanes</taxon>
    </lineage>
</organism>
<dbReference type="GO" id="GO:0000976">
    <property type="term" value="F:transcription cis-regulatory region binding"/>
    <property type="evidence" value="ECO:0007669"/>
    <property type="project" value="TreeGrafter"/>
</dbReference>
<dbReference type="GO" id="GO:0003700">
    <property type="term" value="F:DNA-binding transcription factor activity"/>
    <property type="evidence" value="ECO:0007669"/>
    <property type="project" value="TreeGrafter"/>
</dbReference>
<dbReference type="AlphaFoldDB" id="A0A919IPM3"/>
<reference evidence="6" key="1">
    <citation type="submission" date="2021-01" db="EMBL/GenBank/DDBJ databases">
        <title>Whole genome shotgun sequence of Actinoplanes cyaneus NBRC 14990.</title>
        <authorList>
            <person name="Komaki H."/>
            <person name="Tamura T."/>
        </authorList>
    </citation>
    <scope>NUCLEOTIDE SEQUENCE</scope>
    <source>
        <strain evidence="6">NBRC 14990</strain>
    </source>
</reference>
<sequence>MPSRRSQAERSAGTTSELLTHATAAFGAVGYDRVSVDAVAEAAGLTKGAVYHHFGGKQGLFLAVYTDAHERIAARTATAVAAAAPTAWQRLEAGVAQFLTAVAEPHRQRIVVVDGPRVLDRATIRNIEDRHAAGLLRDAFRRLREAGDLAAGDDTMRTRLVIGALCEAATTIAESPAPEQALTAARTDINRLLTGLRA</sequence>
<evidence type="ECO:0000256" key="1">
    <source>
        <dbReference type="ARBA" id="ARBA00023015"/>
    </source>
</evidence>
<dbReference type="SUPFAM" id="SSF46689">
    <property type="entry name" value="Homeodomain-like"/>
    <property type="match status" value="1"/>
</dbReference>
<dbReference type="InterPro" id="IPR001647">
    <property type="entry name" value="HTH_TetR"/>
</dbReference>
<evidence type="ECO:0000313" key="6">
    <source>
        <dbReference type="EMBL" id="GID67228.1"/>
    </source>
</evidence>
<dbReference type="Gene3D" id="1.10.357.10">
    <property type="entry name" value="Tetracycline Repressor, domain 2"/>
    <property type="match status" value="1"/>
</dbReference>
<accession>A0A919IPM3</accession>
<keyword evidence="1" id="KW-0805">Transcription regulation</keyword>
<evidence type="ECO:0000313" key="7">
    <source>
        <dbReference type="Proteomes" id="UP000619479"/>
    </source>
</evidence>
<dbReference type="Pfam" id="PF21351">
    <property type="entry name" value="TetR_C_41"/>
    <property type="match status" value="1"/>
</dbReference>
<name>A0A919IPM3_9ACTN</name>